<dbReference type="GO" id="GO:0009279">
    <property type="term" value="C:cell outer membrane"/>
    <property type="evidence" value="ECO:0007669"/>
    <property type="project" value="UniProtKB-SubCell"/>
</dbReference>
<proteinExistence type="inferred from homology"/>
<evidence type="ECO:0000256" key="6">
    <source>
        <dbReference type="SAM" id="SignalP"/>
    </source>
</evidence>
<dbReference type="Proteomes" id="UP000008748">
    <property type="component" value="Unassembled WGS sequence"/>
</dbReference>
<evidence type="ECO:0000256" key="4">
    <source>
        <dbReference type="ARBA" id="ARBA00023237"/>
    </source>
</evidence>
<dbReference type="PANTHER" id="PTHR34001">
    <property type="entry name" value="BLL7405 PROTEIN"/>
    <property type="match status" value="1"/>
</dbReference>
<dbReference type="PANTHER" id="PTHR34001:SF3">
    <property type="entry name" value="BLL7405 PROTEIN"/>
    <property type="match status" value="1"/>
</dbReference>
<dbReference type="RefSeq" id="WP_006589774.1">
    <property type="nucleotide sequence ID" value="NZ_JH725077.1"/>
</dbReference>
<keyword evidence="9" id="KW-1185">Reference proteome</keyword>
<comment type="caution">
    <text evidence="8">The sequence shown here is derived from an EMBL/GenBank/DDBJ whole genome shotgun (WGS) entry which is preliminary data.</text>
</comment>
<feature type="signal peptide" evidence="6">
    <location>
        <begin position="1"/>
        <end position="22"/>
    </location>
</feature>
<keyword evidence="4" id="KW-0998">Cell outer membrane</keyword>
<dbReference type="Gene3D" id="2.40.160.20">
    <property type="match status" value="1"/>
</dbReference>
<dbReference type="HOGENOM" id="CLU_037100_4_2_5"/>
<dbReference type="EMBL" id="AIMC01000018">
    <property type="protein sequence ID" value="EJF76591.1"/>
    <property type="molecule type" value="Genomic_DNA"/>
</dbReference>
<gene>
    <name evidence="8" type="ORF">ME7_00848</name>
</gene>
<comment type="subcellular location">
    <subcellularLocation>
        <location evidence="1">Cell outer membrane</location>
    </subcellularLocation>
</comment>
<accession>J0PVF5</accession>
<dbReference type="InterPro" id="IPR027385">
    <property type="entry name" value="Beta-barrel_OMP"/>
</dbReference>
<evidence type="ECO:0000259" key="7">
    <source>
        <dbReference type="Pfam" id="PF13505"/>
    </source>
</evidence>
<evidence type="ECO:0000256" key="1">
    <source>
        <dbReference type="ARBA" id="ARBA00004442"/>
    </source>
</evidence>
<keyword evidence="3" id="KW-0472">Membrane</keyword>
<evidence type="ECO:0000313" key="9">
    <source>
        <dbReference type="Proteomes" id="UP000008748"/>
    </source>
</evidence>
<evidence type="ECO:0000256" key="3">
    <source>
        <dbReference type="ARBA" id="ARBA00023136"/>
    </source>
</evidence>
<dbReference type="InterPro" id="IPR011250">
    <property type="entry name" value="OMP/PagP_B-barrel"/>
</dbReference>
<evidence type="ECO:0000313" key="8">
    <source>
        <dbReference type="EMBL" id="EJF76591.1"/>
    </source>
</evidence>
<evidence type="ECO:0000256" key="5">
    <source>
        <dbReference type="ARBA" id="ARBA00038306"/>
    </source>
</evidence>
<evidence type="ECO:0000256" key="2">
    <source>
        <dbReference type="ARBA" id="ARBA00022729"/>
    </source>
</evidence>
<sequence length="291" mass="31599">MNTKRLVTMFFAGLMATSSVQAADIVMPQETKSRVAPTVTPIRVAPAFSWTGLYLGGQIGSFSSKSALNYSQDATTGKWAWVDKNLSPQPSGLIAGLYGGANIHLGNNFVVGVDTDMMWSNKKDTKTDDGKKILDDLDSINAVFKKAGIPIIKPAAQDETIPNYGDIVVSSVSLKEKWAGATRVRLGFASDRVMPYVAAGISYAQMQYTMSLLSKSQEDMTTIFASGDVLNEAQTMVGYTVGGGLDFAITNNIIARAEYRYSDFGQKKFANGKLEMSHKTNDFRIGLAYKF</sequence>
<feature type="domain" description="Outer membrane protein beta-barrel" evidence="7">
    <location>
        <begin position="46"/>
        <end position="291"/>
    </location>
</feature>
<name>J0PVF5_9HYPH</name>
<protein>
    <recommendedName>
        <fullName evidence="7">Outer membrane protein beta-barrel domain-containing protein</fullName>
    </recommendedName>
</protein>
<dbReference type="AlphaFoldDB" id="J0PVF5"/>
<dbReference type="SUPFAM" id="SSF56925">
    <property type="entry name" value="OMPA-like"/>
    <property type="match status" value="1"/>
</dbReference>
<feature type="chain" id="PRO_5003738101" description="Outer membrane protein beta-barrel domain-containing protein" evidence="6">
    <location>
        <begin position="23"/>
        <end position="291"/>
    </location>
</feature>
<dbReference type="InterPro" id="IPR051692">
    <property type="entry name" value="OMP-like"/>
</dbReference>
<dbReference type="Pfam" id="PF13505">
    <property type="entry name" value="OMP_b-brl"/>
    <property type="match status" value="1"/>
</dbReference>
<dbReference type="PATRIC" id="fig|1094552.3.peg.936"/>
<reference evidence="8 9" key="1">
    <citation type="submission" date="2012-03" db="EMBL/GenBank/DDBJ databases">
        <title>The Genome Sequence of Bartonella birtlesii LL-WM9.</title>
        <authorList>
            <consortium name="The Broad Institute Genome Sequencing Platform"/>
            <consortium name="The Broad Institute Genome Sequencing Center for Infectious Disease"/>
            <person name="Feldgarden M."/>
            <person name="Kirby J."/>
            <person name="Kosoy M."/>
            <person name="Birtles R."/>
            <person name="Probert W.S."/>
            <person name="Chiaraviglio L."/>
            <person name="Young S.K."/>
            <person name="Zeng Q."/>
            <person name="Gargeya S."/>
            <person name="Fitzgerald M."/>
            <person name="Haas B."/>
            <person name="Abouelleil A."/>
            <person name="Alvarado L."/>
            <person name="Arachchi H.M."/>
            <person name="Berlin A."/>
            <person name="Chapman S.B."/>
            <person name="Gearin G."/>
            <person name="Goldberg J."/>
            <person name="Griggs A."/>
            <person name="Gujja S."/>
            <person name="Hansen M."/>
            <person name="Heiman D."/>
            <person name="Howarth C."/>
            <person name="Larimer J."/>
            <person name="Lui A."/>
            <person name="MacDonald P.J.P."/>
            <person name="McCowen C."/>
            <person name="Montmayeur A."/>
            <person name="Murphy C."/>
            <person name="Neiman D."/>
            <person name="Pearson M."/>
            <person name="Priest M."/>
            <person name="Roberts A."/>
            <person name="Saif S."/>
            <person name="Shea T."/>
            <person name="Sisk P."/>
            <person name="Stolte C."/>
            <person name="Sykes S."/>
            <person name="Wortman J."/>
            <person name="Nusbaum C."/>
            <person name="Birren B."/>
        </authorList>
    </citation>
    <scope>NUCLEOTIDE SEQUENCE [LARGE SCALE GENOMIC DNA]</scope>
    <source>
        <strain evidence="8 9">LL-WM9</strain>
    </source>
</reference>
<keyword evidence="2 6" id="KW-0732">Signal</keyword>
<comment type="similarity">
    <text evidence="5">Belongs to the Omp25/RopB family.</text>
</comment>
<organism evidence="8 9">
    <name type="scientific">Bartonella birtlesii LL-WM9</name>
    <dbReference type="NCBI Taxonomy" id="1094552"/>
    <lineage>
        <taxon>Bacteria</taxon>
        <taxon>Pseudomonadati</taxon>
        <taxon>Pseudomonadota</taxon>
        <taxon>Alphaproteobacteria</taxon>
        <taxon>Hyphomicrobiales</taxon>
        <taxon>Bartonellaceae</taxon>
        <taxon>Bartonella</taxon>
    </lineage>
</organism>